<feature type="compositionally biased region" description="Polar residues" evidence="1">
    <location>
        <begin position="145"/>
        <end position="155"/>
    </location>
</feature>
<feature type="region of interest" description="Disordered" evidence="1">
    <location>
        <begin position="85"/>
        <end position="121"/>
    </location>
</feature>
<feature type="region of interest" description="Disordered" evidence="1">
    <location>
        <begin position="145"/>
        <end position="446"/>
    </location>
</feature>
<keyword evidence="2" id="KW-0812">Transmembrane</keyword>
<feature type="compositionally biased region" description="Polar residues" evidence="1">
    <location>
        <begin position="281"/>
        <end position="290"/>
    </location>
</feature>
<evidence type="ECO:0000313" key="3">
    <source>
        <dbReference type="EMBL" id="KAH8100673.1"/>
    </source>
</evidence>
<feature type="compositionally biased region" description="Low complexity" evidence="1">
    <location>
        <begin position="231"/>
        <end position="262"/>
    </location>
</feature>
<keyword evidence="2" id="KW-0472">Membrane</keyword>
<protein>
    <submittedName>
        <fullName evidence="3">Uncharacterized protein</fullName>
    </submittedName>
</protein>
<feature type="compositionally biased region" description="Low complexity" evidence="1">
    <location>
        <begin position="341"/>
        <end position="363"/>
    </location>
</feature>
<feature type="compositionally biased region" description="Polar residues" evidence="1">
    <location>
        <begin position="841"/>
        <end position="851"/>
    </location>
</feature>
<comment type="caution">
    <text evidence="3">The sequence shown here is derived from an EMBL/GenBank/DDBJ whole genome shotgun (WGS) entry which is preliminary data.</text>
</comment>
<reference evidence="3" key="1">
    <citation type="journal article" date="2021" name="New Phytol.">
        <title>Evolutionary innovations through gain and loss of genes in the ectomycorrhizal Boletales.</title>
        <authorList>
            <person name="Wu G."/>
            <person name="Miyauchi S."/>
            <person name="Morin E."/>
            <person name="Kuo A."/>
            <person name="Drula E."/>
            <person name="Varga T."/>
            <person name="Kohler A."/>
            <person name="Feng B."/>
            <person name="Cao Y."/>
            <person name="Lipzen A."/>
            <person name="Daum C."/>
            <person name="Hundley H."/>
            <person name="Pangilinan J."/>
            <person name="Johnson J."/>
            <person name="Barry K."/>
            <person name="LaButti K."/>
            <person name="Ng V."/>
            <person name="Ahrendt S."/>
            <person name="Min B."/>
            <person name="Choi I.G."/>
            <person name="Park H."/>
            <person name="Plett J.M."/>
            <person name="Magnuson J."/>
            <person name="Spatafora J.W."/>
            <person name="Nagy L.G."/>
            <person name="Henrissat B."/>
            <person name="Grigoriev I.V."/>
            <person name="Yang Z.L."/>
            <person name="Xu J."/>
            <person name="Martin F.M."/>
        </authorList>
    </citation>
    <scope>NUCLEOTIDE SEQUENCE</scope>
    <source>
        <strain evidence="3">KKN 215</strain>
    </source>
</reference>
<feature type="region of interest" description="Disordered" evidence="1">
    <location>
        <begin position="750"/>
        <end position="887"/>
    </location>
</feature>
<keyword evidence="4" id="KW-1185">Reference proteome</keyword>
<feature type="compositionally biased region" description="Polar residues" evidence="1">
    <location>
        <begin position="314"/>
        <end position="323"/>
    </location>
</feature>
<feature type="compositionally biased region" description="Polar residues" evidence="1">
    <location>
        <begin position="85"/>
        <end position="96"/>
    </location>
</feature>
<feature type="compositionally biased region" description="Low complexity" evidence="1">
    <location>
        <begin position="412"/>
        <end position="425"/>
    </location>
</feature>
<feature type="region of interest" description="Disordered" evidence="1">
    <location>
        <begin position="1"/>
        <end position="50"/>
    </location>
</feature>
<proteinExistence type="predicted"/>
<feature type="region of interest" description="Disordered" evidence="1">
    <location>
        <begin position="569"/>
        <end position="621"/>
    </location>
</feature>
<feature type="compositionally biased region" description="Basic and acidic residues" evidence="1">
    <location>
        <begin position="263"/>
        <end position="272"/>
    </location>
</feature>
<name>A0A8K0XPZ6_9AGAR</name>
<feature type="compositionally biased region" description="Low complexity" evidence="1">
    <location>
        <begin position="903"/>
        <end position="919"/>
    </location>
</feature>
<feature type="region of interest" description="Disordered" evidence="1">
    <location>
        <begin position="901"/>
        <end position="935"/>
    </location>
</feature>
<feature type="compositionally biased region" description="Polar residues" evidence="1">
    <location>
        <begin position="920"/>
        <end position="935"/>
    </location>
</feature>
<sequence>MGSTTSSSLSVTTSGLSAASSSPTISAPFTTFPLSPSSSESGSSDQLSLPLPLSTPVSVVTANSTAVAKISGSASAPASALTSGIASLTPAPSSNAPKVGGSASPTSIITTLATPPSEGPVVRSSVAASYAPGISSAAPIASTFPASVSSSQQRTVLVPASPATPASAPPVVSMASSSVPQNAATPPPSAPVRAPAKSPNVPPTGSNTISQSITDLPPLKTSPVADKEPTTPDTSPAAPTAPPTSAHSETSGVTSTHSASSESSREAPDKQTDSPPAQPPAQVTSVTSVASLPPAALPTTSVTRGNTPAPPAQPTKTNGPQTQAPVSPRPTTAPAPPPPAQTTGVDTVVSSDVTEPAVTRPATPVRPPVQSETREPASQQSTPIRPPVQSETGEPASQQPQPVPTRLTGGIVPSQSVSPSSLLSSDGPKISPVNLQASGKPPLSTSSVLVSTVTDRPETTLSTPVFVSTTDSAGRGSLSLPPVFTSVSVTVEPNGQVMSITHVIANPTGIWGVGDSTSASRTGFFANTGAVAGVFLVVGIIVAAIAAVLTFALCRKRRRRFIRNSISRPLPYPENPFEDPRDTPSPAEMRYATSESSHRNLMGNAALTRSPPPGRNLLDDEMDMDVPPAPLPPSVVYQTVRPGELIERPRLSPPAPVQQRLNERPAAETMGLAGIGTARWSLAGRPTYNGPFSDYHNNNANVRPGGHMKSFSTGGAMHSVTPQSRSGTVSDITKELPLAPFRSPIMEVPSVESSPSIYPSSLPPEPAPTPGAEHGHTGADSDEDEEAIKPRPVASIPVQQPAPQIPTRSSARPRPNPPVIPPRSPLRHSGYIPEQPKQPLIIQTQVSSPQLKSHYDEHAYEPLTPPSSGSSDTAHSPKSGMHGELNPFRGYEKEILVAPALLSSPSSSTTVTQTSSSESDANVSKPTATASQVQNRWKDNFYARRKNIELRPAANVEWKS</sequence>
<feature type="compositionally biased region" description="Pro residues" evidence="1">
    <location>
        <begin position="814"/>
        <end position="824"/>
    </location>
</feature>
<feature type="compositionally biased region" description="Low complexity" evidence="1">
    <location>
        <begin position="750"/>
        <end position="760"/>
    </location>
</feature>
<feature type="compositionally biased region" description="Polar residues" evidence="1">
    <location>
        <begin position="797"/>
        <end position="810"/>
    </location>
</feature>
<feature type="compositionally biased region" description="Polar residues" evidence="1">
    <location>
        <begin position="203"/>
        <end position="214"/>
    </location>
</feature>
<accession>A0A8K0XPZ6</accession>
<dbReference type="Proteomes" id="UP000813824">
    <property type="component" value="Unassembled WGS sequence"/>
</dbReference>
<gene>
    <name evidence="3" type="ORF">BXZ70DRAFT_938273</name>
</gene>
<feature type="compositionally biased region" description="Low complexity" evidence="1">
    <location>
        <begin position="156"/>
        <end position="180"/>
    </location>
</feature>
<feature type="transmembrane region" description="Helical" evidence="2">
    <location>
        <begin position="530"/>
        <end position="554"/>
    </location>
</feature>
<feature type="compositionally biased region" description="Polar residues" evidence="1">
    <location>
        <begin position="103"/>
        <end position="114"/>
    </location>
</feature>
<dbReference type="EMBL" id="JAEVFJ010000015">
    <property type="protein sequence ID" value="KAH8100673.1"/>
    <property type="molecule type" value="Genomic_DNA"/>
</dbReference>
<feature type="region of interest" description="Disordered" evidence="1">
    <location>
        <begin position="709"/>
        <end position="729"/>
    </location>
</feature>
<evidence type="ECO:0000256" key="1">
    <source>
        <dbReference type="SAM" id="MobiDB-lite"/>
    </source>
</evidence>
<dbReference type="OrthoDB" id="3250803at2759"/>
<evidence type="ECO:0000313" key="4">
    <source>
        <dbReference type="Proteomes" id="UP000813824"/>
    </source>
</evidence>
<feature type="compositionally biased region" description="Polar residues" evidence="1">
    <location>
        <begin position="376"/>
        <end position="400"/>
    </location>
</feature>
<keyword evidence="2" id="KW-1133">Transmembrane helix</keyword>
<organism evidence="3 4">
    <name type="scientific">Cristinia sonorae</name>
    <dbReference type="NCBI Taxonomy" id="1940300"/>
    <lineage>
        <taxon>Eukaryota</taxon>
        <taxon>Fungi</taxon>
        <taxon>Dikarya</taxon>
        <taxon>Basidiomycota</taxon>
        <taxon>Agaricomycotina</taxon>
        <taxon>Agaricomycetes</taxon>
        <taxon>Agaricomycetidae</taxon>
        <taxon>Agaricales</taxon>
        <taxon>Pleurotineae</taxon>
        <taxon>Stephanosporaceae</taxon>
        <taxon>Cristinia</taxon>
    </lineage>
</organism>
<feature type="compositionally biased region" description="Polar residues" evidence="1">
    <location>
        <begin position="866"/>
        <end position="876"/>
    </location>
</feature>
<feature type="compositionally biased region" description="Pro residues" evidence="1">
    <location>
        <begin position="327"/>
        <end position="340"/>
    </location>
</feature>
<dbReference type="AlphaFoldDB" id="A0A8K0XPZ6"/>
<evidence type="ECO:0000256" key="2">
    <source>
        <dbReference type="SAM" id="Phobius"/>
    </source>
</evidence>
<feature type="compositionally biased region" description="Polar residues" evidence="1">
    <location>
        <begin position="720"/>
        <end position="729"/>
    </location>
</feature>